<evidence type="ECO:0000313" key="6">
    <source>
        <dbReference type="EMBL" id="OGG55289.1"/>
    </source>
</evidence>
<dbReference type="CDD" id="cd02869">
    <property type="entry name" value="PseudoU_synth_RluA_like"/>
    <property type="match status" value="1"/>
</dbReference>
<proteinExistence type="inferred from homology"/>
<dbReference type="PANTHER" id="PTHR21600">
    <property type="entry name" value="MITOCHONDRIAL RNA PSEUDOURIDINE SYNTHASE"/>
    <property type="match status" value="1"/>
</dbReference>
<dbReference type="Gene3D" id="3.30.2350.10">
    <property type="entry name" value="Pseudouridine synthase"/>
    <property type="match status" value="1"/>
</dbReference>
<dbReference type="EMBL" id="MFLC01000005">
    <property type="protein sequence ID" value="OGG55289.1"/>
    <property type="molecule type" value="Genomic_DNA"/>
</dbReference>
<comment type="similarity">
    <text evidence="1 4">Belongs to the pseudouridine synthase RluA family.</text>
</comment>
<evidence type="ECO:0000313" key="7">
    <source>
        <dbReference type="Proteomes" id="UP000177659"/>
    </source>
</evidence>
<dbReference type="Proteomes" id="UP000177659">
    <property type="component" value="Unassembled WGS sequence"/>
</dbReference>
<dbReference type="NCBIfam" id="TIGR00005">
    <property type="entry name" value="rluA_subfam"/>
    <property type="match status" value="1"/>
</dbReference>
<feature type="active site" evidence="3">
    <location>
        <position position="70"/>
    </location>
</feature>
<protein>
    <recommendedName>
        <fullName evidence="4">Pseudouridine synthase</fullName>
        <ecNumber evidence="4">5.4.99.-</ecNumber>
    </recommendedName>
</protein>
<dbReference type="AlphaFoldDB" id="A0A1F6D1I0"/>
<comment type="function">
    <text evidence="4">Responsible for synthesis of pseudouridine from uracil.</text>
</comment>
<reference evidence="6 7" key="1">
    <citation type="journal article" date="2016" name="Nat. Commun.">
        <title>Thousands of microbial genomes shed light on interconnected biogeochemical processes in an aquifer system.</title>
        <authorList>
            <person name="Anantharaman K."/>
            <person name="Brown C.T."/>
            <person name="Hug L.A."/>
            <person name="Sharon I."/>
            <person name="Castelle C.J."/>
            <person name="Probst A.J."/>
            <person name="Thomas B.C."/>
            <person name="Singh A."/>
            <person name="Wilkins M.J."/>
            <person name="Karaoz U."/>
            <person name="Brodie E.L."/>
            <person name="Williams K.H."/>
            <person name="Hubbard S.S."/>
            <person name="Banfield J.F."/>
        </authorList>
    </citation>
    <scope>NUCLEOTIDE SEQUENCE [LARGE SCALE GENOMIC DNA]</scope>
</reference>
<evidence type="ECO:0000256" key="3">
    <source>
        <dbReference type="PIRSR" id="PIRSR606225-1"/>
    </source>
</evidence>
<evidence type="ECO:0000256" key="4">
    <source>
        <dbReference type="RuleBase" id="RU362028"/>
    </source>
</evidence>
<feature type="domain" description="Pseudouridine synthase RsuA/RluA-like" evidence="5">
    <location>
        <begin position="11"/>
        <end position="186"/>
    </location>
</feature>
<dbReference type="InterPro" id="IPR006225">
    <property type="entry name" value="PsdUridine_synth_RluC/D"/>
</dbReference>
<comment type="catalytic activity">
    <reaction evidence="4">
        <text>a uridine in RNA = a pseudouridine in RNA</text>
        <dbReference type="Rhea" id="RHEA:48348"/>
        <dbReference type="Rhea" id="RHEA-COMP:12068"/>
        <dbReference type="Rhea" id="RHEA-COMP:12069"/>
        <dbReference type="ChEBI" id="CHEBI:65314"/>
        <dbReference type="ChEBI" id="CHEBI:65315"/>
    </reaction>
</comment>
<dbReference type="InterPro" id="IPR006224">
    <property type="entry name" value="PsdUridine_synth_RluA-like_CS"/>
</dbReference>
<dbReference type="PANTHER" id="PTHR21600:SF44">
    <property type="entry name" value="RIBOSOMAL LARGE SUBUNIT PSEUDOURIDINE SYNTHASE D"/>
    <property type="match status" value="1"/>
</dbReference>
<evidence type="ECO:0000259" key="5">
    <source>
        <dbReference type="Pfam" id="PF00849"/>
    </source>
</evidence>
<dbReference type="GO" id="GO:0003723">
    <property type="term" value="F:RNA binding"/>
    <property type="evidence" value="ECO:0007669"/>
    <property type="project" value="InterPro"/>
</dbReference>
<organism evidence="6 7">
    <name type="scientific">Candidatus Kaiserbacteria bacterium RIFCSPHIGHO2_02_FULL_49_11</name>
    <dbReference type="NCBI Taxonomy" id="1798489"/>
    <lineage>
        <taxon>Bacteria</taxon>
        <taxon>Candidatus Kaiseribacteriota</taxon>
    </lineage>
</organism>
<dbReference type="Pfam" id="PF00849">
    <property type="entry name" value="PseudoU_synth_2"/>
    <property type="match status" value="1"/>
</dbReference>
<dbReference type="GO" id="GO:0140098">
    <property type="term" value="F:catalytic activity, acting on RNA"/>
    <property type="evidence" value="ECO:0007669"/>
    <property type="project" value="UniProtKB-ARBA"/>
</dbReference>
<dbReference type="EC" id="5.4.99.-" evidence="4"/>
<dbReference type="PROSITE" id="PS01129">
    <property type="entry name" value="PSI_RLU"/>
    <property type="match status" value="1"/>
</dbReference>
<dbReference type="GO" id="GO:0009982">
    <property type="term" value="F:pseudouridine synthase activity"/>
    <property type="evidence" value="ECO:0007669"/>
    <property type="project" value="InterPro"/>
</dbReference>
<evidence type="ECO:0000256" key="1">
    <source>
        <dbReference type="ARBA" id="ARBA00010876"/>
    </source>
</evidence>
<sequence>MEISIIYEDEQVLVINKPAGLVVHQDGKTKEPTLVDWILEHRPQMKGVGEPLQLSSGALIDRPGIVHRIDRETSGVLIVAKTQESFLHVKQQFQGRDVQKEYRAFVYGEMKQDEGIIDRPIGRSSSDFRLWSAQRGARGTLREAITEYKVLNRLPAQAGQASSGGFSYLAVFPKTGRTHQIRAHFKAINYPIVCDALYAPKRECALGFSRLALHAFAIELTLPSGEKRRFEAEFPADFISALRSFA</sequence>
<keyword evidence="2 4" id="KW-0413">Isomerase</keyword>
<evidence type="ECO:0000256" key="2">
    <source>
        <dbReference type="ARBA" id="ARBA00023235"/>
    </source>
</evidence>
<comment type="caution">
    <text evidence="6">The sequence shown here is derived from an EMBL/GenBank/DDBJ whole genome shotgun (WGS) entry which is preliminary data.</text>
</comment>
<dbReference type="GO" id="GO:0000455">
    <property type="term" value="P:enzyme-directed rRNA pseudouridine synthesis"/>
    <property type="evidence" value="ECO:0007669"/>
    <property type="project" value="TreeGrafter"/>
</dbReference>
<dbReference type="InterPro" id="IPR020103">
    <property type="entry name" value="PsdUridine_synth_cat_dom_sf"/>
</dbReference>
<gene>
    <name evidence="6" type="ORF">A3D62_01550</name>
</gene>
<dbReference type="SUPFAM" id="SSF55120">
    <property type="entry name" value="Pseudouridine synthase"/>
    <property type="match status" value="1"/>
</dbReference>
<name>A0A1F6D1I0_9BACT</name>
<dbReference type="InterPro" id="IPR050188">
    <property type="entry name" value="RluA_PseudoU_synthase"/>
</dbReference>
<accession>A0A1F6D1I0</accession>
<dbReference type="InterPro" id="IPR006145">
    <property type="entry name" value="PsdUridine_synth_RsuA/RluA"/>
</dbReference>